<gene>
    <name evidence="3" type="ORF">DVH24_009726</name>
</gene>
<keyword evidence="4" id="KW-1185">Reference proteome</keyword>
<keyword evidence="1" id="KW-0175">Coiled coil</keyword>
<name>A0A498JST1_MALDO</name>
<feature type="coiled-coil region" evidence="1">
    <location>
        <begin position="128"/>
        <end position="155"/>
    </location>
</feature>
<reference evidence="3 4" key="1">
    <citation type="submission" date="2018-10" db="EMBL/GenBank/DDBJ databases">
        <title>A high-quality apple genome assembly.</title>
        <authorList>
            <person name="Hu J."/>
        </authorList>
    </citation>
    <scope>NUCLEOTIDE SEQUENCE [LARGE SCALE GENOMIC DNA]</scope>
    <source>
        <strain evidence="4">cv. HFTH1</strain>
        <tissue evidence="3">Young leaf</tissue>
    </source>
</reference>
<dbReference type="EMBL" id="RDQH01000332">
    <property type="protein sequence ID" value="RXH96884.1"/>
    <property type="molecule type" value="Genomic_DNA"/>
</dbReference>
<protein>
    <submittedName>
        <fullName evidence="3">Uncharacterized protein</fullName>
    </submittedName>
</protein>
<evidence type="ECO:0000256" key="2">
    <source>
        <dbReference type="SAM" id="MobiDB-lite"/>
    </source>
</evidence>
<comment type="caution">
    <text evidence="3">The sequence shown here is derived from an EMBL/GenBank/DDBJ whole genome shotgun (WGS) entry which is preliminary data.</text>
</comment>
<dbReference type="AlphaFoldDB" id="A0A498JST1"/>
<dbReference type="Proteomes" id="UP000290289">
    <property type="component" value="Chromosome 6"/>
</dbReference>
<evidence type="ECO:0000256" key="1">
    <source>
        <dbReference type="SAM" id="Coils"/>
    </source>
</evidence>
<evidence type="ECO:0000313" key="3">
    <source>
        <dbReference type="EMBL" id="RXH96884.1"/>
    </source>
</evidence>
<dbReference type="PANTHER" id="PTHR37371">
    <property type="entry name" value="OS08G0180400 PROTEIN"/>
    <property type="match status" value="1"/>
</dbReference>
<accession>A0A498JST1</accession>
<sequence>MKKSGGSGSGSGSQTRRCLTANFLETRLQFPVASSPANQPSPKSPIFITSSRRKRTADAAGGEASASVAAALMESPKSNALASITDLKHLASSRLRDLKLHVDRSHSKILKDFDSSQSRLHKRFKIQSQACQQVLDEADKEYKRMTQRITESREAMAASYAEFMADAQTTASRACKTSITELSRSFEKQIDALRSRYGISTN</sequence>
<organism evidence="3 4">
    <name type="scientific">Malus domestica</name>
    <name type="common">Apple</name>
    <name type="synonym">Pyrus malus</name>
    <dbReference type="NCBI Taxonomy" id="3750"/>
    <lineage>
        <taxon>Eukaryota</taxon>
        <taxon>Viridiplantae</taxon>
        <taxon>Streptophyta</taxon>
        <taxon>Embryophyta</taxon>
        <taxon>Tracheophyta</taxon>
        <taxon>Spermatophyta</taxon>
        <taxon>Magnoliopsida</taxon>
        <taxon>eudicotyledons</taxon>
        <taxon>Gunneridae</taxon>
        <taxon>Pentapetalae</taxon>
        <taxon>rosids</taxon>
        <taxon>fabids</taxon>
        <taxon>Rosales</taxon>
        <taxon>Rosaceae</taxon>
        <taxon>Amygdaloideae</taxon>
        <taxon>Maleae</taxon>
        <taxon>Malus</taxon>
    </lineage>
</organism>
<feature type="region of interest" description="Disordered" evidence="2">
    <location>
        <begin position="31"/>
        <end position="61"/>
    </location>
</feature>
<proteinExistence type="predicted"/>
<dbReference type="PANTHER" id="PTHR37371:SF1">
    <property type="entry name" value="KINESIN-LIKE PROTEIN"/>
    <property type="match status" value="1"/>
</dbReference>
<evidence type="ECO:0000313" key="4">
    <source>
        <dbReference type="Proteomes" id="UP000290289"/>
    </source>
</evidence>